<accession>A0A834M469</accession>
<reference evidence="2" key="1">
    <citation type="submission" date="2020-08" db="EMBL/GenBank/DDBJ databases">
        <title>Genome sequencing and assembly of the red palm weevil Rhynchophorus ferrugineus.</title>
        <authorList>
            <person name="Dias G.B."/>
            <person name="Bergman C.M."/>
            <person name="Manee M."/>
        </authorList>
    </citation>
    <scope>NUCLEOTIDE SEQUENCE</scope>
    <source>
        <strain evidence="2">AA-2017</strain>
        <tissue evidence="2">Whole larva</tissue>
    </source>
</reference>
<gene>
    <name evidence="2" type="ORF">GWI33_017192</name>
</gene>
<comment type="caution">
    <text evidence="2">The sequence shown here is derived from an EMBL/GenBank/DDBJ whole genome shotgun (WGS) entry which is preliminary data.</text>
</comment>
<keyword evidence="1" id="KW-0732">Signal</keyword>
<feature type="chain" id="PRO_5032486155" evidence="1">
    <location>
        <begin position="20"/>
        <end position="100"/>
    </location>
</feature>
<evidence type="ECO:0000313" key="3">
    <source>
        <dbReference type="Proteomes" id="UP000625711"/>
    </source>
</evidence>
<evidence type="ECO:0000313" key="2">
    <source>
        <dbReference type="EMBL" id="KAF7269788.1"/>
    </source>
</evidence>
<protein>
    <submittedName>
        <fullName evidence="2">Uncharacterized protein</fullName>
    </submittedName>
</protein>
<name>A0A834M469_RHYFE</name>
<evidence type="ECO:0000256" key="1">
    <source>
        <dbReference type="SAM" id="SignalP"/>
    </source>
</evidence>
<sequence length="100" mass="11475">MHVFKLIFLLLAIIAAVFAHKKEHSGEHYHKPHKHHEKHHVEHHEHHKEHHSIIPKHPKSIIEKVIVESKPQCNLIQCVELIGSLVKNPLCAPPPPAPDC</sequence>
<proteinExistence type="predicted"/>
<dbReference type="AlphaFoldDB" id="A0A834M469"/>
<organism evidence="2 3">
    <name type="scientific">Rhynchophorus ferrugineus</name>
    <name type="common">Red palm weevil</name>
    <name type="synonym">Curculio ferrugineus</name>
    <dbReference type="NCBI Taxonomy" id="354439"/>
    <lineage>
        <taxon>Eukaryota</taxon>
        <taxon>Metazoa</taxon>
        <taxon>Ecdysozoa</taxon>
        <taxon>Arthropoda</taxon>
        <taxon>Hexapoda</taxon>
        <taxon>Insecta</taxon>
        <taxon>Pterygota</taxon>
        <taxon>Neoptera</taxon>
        <taxon>Endopterygota</taxon>
        <taxon>Coleoptera</taxon>
        <taxon>Polyphaga</taxon>
        <taxon>Cucujiformia</taxon>
        <taxon>Curculionidae</taxon>
        <taxon>Dryophthorinae</taxon>
        <taxon>Rhynchophorus</taxon>
    </lineage>
</organism>
<keyword evidence="3" id="KW-1185">Reference proteome</keyword>
<dbReference type="Proteomes" id="UP000625711">
    <property type="component" value="Unassembled WGS sequence"/>
</dbReference>
<feature type="signal peptide" evidence="1">
    <location>
        <begin position="1"/>
        <end position="19"/>
    </location>
</feature>
<dbReference type="EMBL" id="JAACXV010014185">
    <property type="protein sequence ID" value="KAF7269788.1"/>
    <property type="molecule type" value="Genomic_DNA"/>
</dbReference>